<name>B9BK10_9BURK</name>
<evidence type="ECO:0000313" key="1">
    <source>
        <dbReference type="EMBL" id="EEE08277.1"/>
    </source>
</evidence>
<sequence length="50" mass="5688">MDVVVVQGLHEWLWQGWLGCATTRVDDRTCRIAQPAHAGADHRDMSQRIT</sequence>
<organism evidence="1 2">
    <name type="scientific">Burkholderia multivorans CGD2</name>
    <dbReference type="NCBI Taxonomy" id="513052"/>
    <lineage>
        <taxon>Bacteria</taxon>
        <taxon>Pseudomonadati</taxon>
        <taxon>Pseudomonadota</taxon>
        <taxon>Betaproteobacteria</taxon>
        <taxon>Burkholderiales</taxon>
        <taxon>Burkholderiaceae</taxon>
        <taxon>Burkholderia</taxon>
        <taxon>Burkholderia cepacia complex</taxon>
    </lineage>
</organism>
<comment type="caution">
    <text evidence="1">The sequence shown here is derived from an EMBL/GenBank/DDBJ whole genome shotgun (WGS) entry which is preliminary data.</text>
</comment>
<evidence type="ECO:0000313" key="2">
    <source>
        <dbReference type="Proteomes" id="UP000004535"/>
    </source>
</evidence>
<protein>
    <submittedName>
        <fullName evidence="1">Uncharacterized protein</fullName>
    </submittedName>
</protein>
<gene>
    <name evidence="1" type="ORF">BURMUCGD2_5417</name>
</gene>
<reference evidence="1 2" key="1">
    <citation type="journal article" date="2012" name="J. Bacteriol.">
        <title>Draft Genome Sequence Determination for Cystic Fibrosis and Chronic Granulomatous Disease Burkholderia multivorans Isolates.</title>
        <authorList>
            <person name="Varga J.J."/>
            <person name="Losada L."/>
            <person name="Zelazny A.M."/>
            <person name="Brinkac L."/>
            <person name="Harkins D."/>
            <person name="Radune D."/>
            <person name="Hostetler J."/>
            <person name="Sampaio E.P."/>
            <person name="Ronning C.M."/>
            <person name="Nierman W.C."/>
            <person name="Greenberg D.E."/>
            <person name="Holland S.M."/>
            <person name="Goldberg J.B."/>
        </authorList>
    </citation>
    <scope>NUCLEOTIDE SEQUENCE [LARGE SCALE GENOMIC DNA]</scope>
    <source>
        <strain evidence="1 2">CGD2</strain>
    </source>
</reference>
<dbReference type="EMBL" id="ACFC01000002">
    <property type="protein sequence ID" value="EEE08277.1"/>
    <property type="molecule type" value="Genomic_DNA"/>
</dbReference>
<proteinExistence type="predicted"/>
<dbReference type="AlphaFoldDB" id="B9BK10"/>
<accession>B9BK10</accession>
<dbReference type="Proteomes" id="UP000004535">
    <property type="component" value="Unassembled WGS sequence"/>
</dbReference>